<evidence type="ECO:0000256" key="1">
    <source>
        <dbReference type="ARBA" id="ARBA00022763"/>
    </source>
</evidence>
<evidence type="ECO:0000259" key="2">
    <source>
        <dbReference type="Pfam" id="PF01035"/>
    </source>
</evidence>
<organism evidence="3 4">
    <name type="scientific">Thermostaphylospora chromogena</name>
    <dbReference type="NCBI Taxonomy" id="35622"/>
    <lineage>
        <taxon>Bacteria</taxon>
        <taxon>Bacillati</taxon>
        <taxon>Actinomycetota</taxon>
        <taxon>Actinomycetes</taxon>
        <taxon>Streptosporangiales</taxon>
        <taxon>Thermomonosporaceae</taxon>
        <taxon>Thermostaphylospora</taxon>
    </lineage>
</organism>
<gene>
    <name evidence="3" type="ORF">SAMN04489764_0697</name>
</gene>
<evidence type="ECO:0000313" key="4">
    <source>
        <dbReference type="Proteomes" id="UP000217103"/>
    </source>
</evidence>
<dbReference type="GO" id="GO:0003824">
    <property type="term" value="F:catalytic activity"/>
    <property type="evidence" value="ECO:0007669"/>
    <property type="project" value="InterPro"/>
</dbReference>
<dbReference type="GO" id="GO:0006281">
    <property type="term" value="P:DNA repair"/>
    <property type="evidence" value="ECO:0007669"/>
    <property type="project" value="InterPro"/>
</dbReference>
<accession>A0A1H1AXF8</accession>
<dbReference type="InterPro" id="IPR036217">
    <property type="entry name" value="MethylDNA_cys_MeTrfase_DNAb"/>
</dbReference>
<dbReference type="InterPro" id="IPR014048">
    <property type="entry name" value="MethylDNA_cys_MeTrfase_DNA-bd"/>
</dbReference>
<keyword evidence="1" id="KW-0227">DNA damage</keyword>
<dbReference type="OrthoDB" id="9132167at2"/>
<dbReference type="STRING" id="35622.SAMN04489764_0697"/>
<dbReference type="RefSeq" id="WP_093257675.1">
    <property type="nucleotide sequence ID" value="NZ_FNKK01000002.1"/>
</dbReference>
<sequence length="107" mass="11750">MTPSGGPTPFAERVLDLVERIPAGKVMSYGDIAEFLGEGGPRQVGRVMALWGGGVPWWRVVHADGTPAPGHEERCLRIWRREGTPLRGERVDMRVARWDGSSLSEIG</sequence>
<dbReference type="CDD" id="cd06445">
    <property type="entry name" value="ATase"/>
    <property type="match status" value="1"/>
</dbReference>
<keyword evidence="3" id="KW-0238">DNA-binding</keyword>
<dbReference type="SUPFAM" id="SSF46767">
    <property type="entry name" value="Methylated DNA-protein cysteine methyltransferase, C-terminal domain"/>
    <property type="match status" value="1"/>
</dbReference>
<dbReference type="Pfam" id="PF01035">
    <property type="entry name" value="DNA_binding_1"/>
    <property type="match status" value="1"/>
</dbReference>
<protein>
    <submittedName>
        <fullName evidence="3">Alkylated DNA nucleotide flippase Atl1, participates in nucleotide excision repair, Ada-like DNA-binding domain</fullName>
    </submittedName>
</protein>
<dbReference type="PANTHER" id="PTHR42942">
    <property type="entry name" value="6-O-METHYLGUANINE DNA METHYLTRANSFERASE"/>
    <property type="match status" value="1"/>
</dbReference>
<evidence type="ECO:0000313" key="3">
    <source>
        <dbReference type="EMBL" id="SDQ44342.1"/>
    </source>
</evidence>
<dbReference type="Gene3D" id="1.10.10.10">
    <property type="entry name" value="Winged helix-like DNA-binding domain superfamily/Winged helix DNA-binding domain"/>
    <property type="match status" value="1"/>
</dbReference>
<feature type="domain" description="Methylated-DNA-[protein]-cysteine S-methyltransferase DNA binding" evidence="2">
    <location>
        <begin position="9"/>
        <end position="74"/>
    </location>
</feature>
<dbReference type="EMBL" id="FNKK01000002">
    <property type="protein sequence ID" value="SDQ44342.1"/>
    <property type="molecule type" value="Genomic_DNA"/>
</dbReference>
<dbReference type="GO" id="GO:0003677">
    <property type="term" value="F:DNA binding"/>
    <property type="evidence" value="ECO:0007669"/>
    <property type="project" value="UniProtKB-KW"/>
</dbReference>
<dbReference type="AlphaFoldDB" id="A0A1H1AXF8"/>
<dbReference type="Proteomes" id="UP000217103">
    <property type="component" value="Unassembled WGS sequence"/>
</dbReference>
<proteinExistence type="predicted"/>
<dbReference type="InterPro" id="IPR036388">
    <property type="entry name" value="WH-like_DNA-bd_sf"/>
</dbReference>
<dbReference type="PANTHER" id="PTHR42942:SF1">
    <property type="entry name" value="ALKYLTRANSFERASE-LIKE PROTEIN 1"/>
    <property type="match status" value="1"/>
</dbReference>
<dbReference type="InterPro" id="IPR052520">
    <property type="entry name" value="ATL_DNA_repair"/>
</dbReference>
<keyword evidence="4" id="KW-1185">Reference proteome</keyword>
<name>A0A1H1AXF8_9ACTN</name>
<reference evidence="3 4" key="1">
    <citation type="submission" date="2016-10" db="EMBL/GenBank/DDBJ databases">
        <authorList>
            <person name="de Groot N.N."/>
        </authorList>
    </citation>
    <scope>NUCLEOTIDE SEQUENCE [LARGE SCALE GENOMIC DNA]</scope>
    <source>
        <strain evidence="3 4">DSM 43794</strain>
    </source>
</reference>